<evidence type="ECO:0000313" key="5">
    <source>
        <dbReference type="EMBL" id="SCB51947.1"/>
    </source>
</evidence>
<keyword evidence="1" id="KW-0560">Oxidoreductase</keyword>
<dbReference type="InterPro" id="IPR036291">
    <property type="entry name" value="NAD(P)-bd_dom_sf"/>
</dbReference>
<protein>
    <submittedName>
        <fullName evidence="5">3-hydroxyacyl-CoA dehydrogenase</fullName>
    </submittedName>
</protein>
<evidence type="ECO:0000259" key="4">
    <source>
        <dbReference type="Pfam" id="PF02737"/>
    </source>
</evidence>
<dbReference type="GO" id="GO:0070403">
    <property type="term" value="F:NAD+ binding"/>
    <property type="evidence" value="ECO:0007669"/>
    <property type="project" value="InterPro"/>
</dbReference>
<evidence type="ECO:0000256" key="2">
    <source>
        <dbReference type="SAM" id="MobiDB-lite"/>
    </source>
</evidence>
<dbReference type="AlphaFoldDB" id="A0A1C3XI35"/>
<organism evidence="5 6">
    <name type="scientific">Bradyrhizobium shewense</name>
    <dbReference type="NCBI Taxonomy" id="1761772"/>
    <lineage>
        <taxon>Bacteria</taxon>
        <taxon>Pseudomonadati</taxon>
        <taxon>Pseudomonadota</taxon>
        <taxon>Alphaproteobacteria</taxon>
        <taxon>Hyphomicrobiales</taxon>
        <taxon>Nitrobacteraceae</taxon>
        <taxon>Bradyrhizobium</taxon>
    </lineage>
</organism>
<dbReference type="EMBL" id="FMAI01000016">
    <property type="protein sequence ID" value="SCB51947.1"/>
    <property type="molecule type" value="Genomic_DNA"/>
</dbReference>
<dbReference type="InterPro" id="IPR008927">
    <property type="entry name" value="6-PGluconate_DH-like_C_sf"/>
</dbReference>
<dbReference type="InterPro" id="IPR006108">
    <property type="entry name" value="3HC_DH_C"/>
</dbReference>
<dbReference type="SUPFAM" id="SSF51735">
    <property type="entry name" value="NAD(P)-binding Rossmann-fold domains"/>
    <property type="match status" value="1"/>
</dbReference>
<name>A0A1C3XI35_9BRAD</name>
<feature type="domain" description="3-hydroxyacyl-CoA dehydrogenase C-terminal" evidence="3">
    <location>
        <begin position="189"/>
        <end position="263"/>
    </location>
</feature>
<dbReference type="PANTHER" id="PTHR48075">
    <property type="entry name" value="3-HYDROXYACYL-COA DEHYDROGENASE FAMILY PROTEIN"/>
    <property type="match status" value="1"/>
</dbReference>
<sequence>MTITKPIRRVAIIGTGVIGASWAAQYLAKGLDVVATDVAPDAEASLRKFVKSAWPALERLGLAPGASQSRLTFTRDLPTALAGADLVQENGPERVDFKKKLYRELDELLPADVIIASSSSGLTMSEIQSDCRLHPERCVIGHPFNPPHLIPLVEIVGGTKTSEETIRRSVEFYTSIGKQTVRLNKELPGHVANRLQAALAREVYYLVDEGVVSVADVDTALCWGPGLRWGIMGQVMLNHLGGGPGGIEHMLKQFTGPITAWWKVLGSPTLTAELQKKLIDGAHAEAGTRSVEELEAERDEILLGLLELRTKRSGKAEPSDRPVRVLRESPDLFGASPI</sequence>
<accession>A0A1C3XI35</accession>
<dbReference type="GO" id="GO:0006631">
    <property type="term" value="P:fatty acid metabolic process"/>
    <property type="evidence" value="ECO:0007669"/>
    <property type="project" value="InterPro"/>
</dbReference>
<keyword evidence="6" id="KW-1185">Reference proteome</keyword>
<dbReference type="InterPro" id="IPR006176">
    <property type="entry name" value="3-OHacyl-CoA_DH_NAD-bd"/>
</dbReference>
<feature type="domain" description="3-hydroxyacyl-CoA dehydrogenase NAD binding" evidence="4">
    <location>
        <begin position="10"/>
        <end position="185"/>
    </location>
</feature>
<dbReference type="Pfam" id="PF02737">
    <property type="entry name" value="3HCDH_N"/>
    <property type="match status" value="1"/>
</dbReference>
<dbReference type="Proteomes" id="UP000199184">
    <property type="component" value="Unassembled WGS sequence"/>
</dbReference>
<dbReference type="SUPFAM" id="SSF48179">
    <property type="entry name" value="6-phosphogluconate dehydrogenase C-terminal domain-like"/>
    <property type="match status" value="1"/>
</dbReference>
<dbReference type="InterPro" id="IPR013328">
    <property type="entry name" value="6PGD_dom2"/>
</dbReference>
<evidence type="ECO:0000256" key="1">
    <source>
        <dbReference type="ARBA" id="ARBA00023002"/>
    </source>
</evidence>
<dbReference type="Gene3D" id="3.40.50.720">
    <property type="entry name" value="NAD(P)-binding Rossmann-like Domain"/>
    <property type="match status" value="1"/>
</dbReference>
<dbReference type="PANTHER" id="PTHR48075:SF5">
    <property type="entry name" value="3-HYDROXYBUTYRYL-COA DEHYDROGENASE"/>
    <property type="match status" value="1"/>
</dbReference>
<dbReference type="Pfam" id="PF00725">
    <property type="entry name" value="3HCDH"/>
    <property type="match status" value="1"/>
</dbReference>
<feature type="region of interest" description="Disordered" evidence="2">
    <location>
        <begin position="312"/>
        <end position="338"/>
    </location>
</feature>
<dbReference type="RefSeq" id="WP_091964006.1">
    <property type="nucleotide sequence ID" value="NZ_FMAI01000016.1"/>
</dbReference>
<evidence type="ECO:0000259" key="3">
    <source>
        <dbReference type="Pfam" id="PF00725"/>
    </source>
</evidence>
<reference evidence="6" key="1">
    <citation type="submission" date="2016-08" db="EMBL/GenBank/DDBJ databases">
        <authorList>
            <person name="Varghese N."/>
            <person name="Submissions Spin"/>
        </authorList>
    </citation>
    <scope>NUCLEOTIDE SEQUENCE [LARGE SCALE GENOMIC DNA]</scope>
    <source>
        <strain evidence="6">ERR11</strain>
    </source>
</reference>
<feature type="compositionally biased region" description="Basic and acidic residues" evidence="2">
    <location>
        <begin position="312"/>
        <end position="330"/>
    </location>
</feature>
<proteinExistence type="predicted"/>
<gene>
    <name evidence="5" type="ORF">GA0061098_1016112</name>
</gene>
<evidence type="ECO:0000313" key="6">
    <source>
        <dbReference type="Proteomes" id="UP000199184"/>
    </source>
</evidence>
<dbReference type="Gene3D" id="1.10.1040.10">
    <property type="entry name" value="N-(1-d-carboxylethyl)-l-norvaline Dehydrogenase, domain 2"/>
    <property type="match status" value="1"/>
</dbReference>
<dbReference type="GO" id="GO:0016616">
    <property type="term" value="F:oxidoreductase activity, acting on the CH-OH group of donors, NAD or NADP as acceptor"/>
    <property type="evidence" value="ECO:0007669"/>
    <property type="project" value="InterPro"/>
</dbReference>